<dbReference type="Proteomes" id="UP000747399">
    <property type="component" value="Unassembled WGS sequence"/>
</dbReference>
<dbReference type="SMART" id="SM00451">
    <property type="entry name" value="ZnF_U1"/>
    <property type="match status" value="1"/>
</dbReference>
<dbReference type="GO" id="GO:0003723">
    <property type="term" value="F:RNA binding"/>
    <property type="evidence" value="ECO:0007669"/>
    <property type="project" value="TreeGrafter"/>
</dbReference>
<organism evidence="6 7">
    <name type="scientific">Volvox africanus</name>
    <dbReference type="NCBI Taxonomy" id="51714"/>
    <lineage>
        <taxon>Eukaryota</taxon>
        <taxon>Viridiplantae</taxon>
        <taxon>Chlorophyta</taxon>
        <taxon>core chlorophytes</taxon>
        <taxon>Chlorophyceae</taxon>
        <taxon>CS clade</taxon>
        <taxon>Chlamydomonadales</taxon>
        <taxon>Volvocaceae</taxon>
        <taxon>Volvox</taxon>
    </lineage>
</organism>
<keyword evidence="7" id="KW-1185">Reference proteome</keyword>
<protein>
    <recommendedName>
        <fullName evidence="5">U1-type domain-containing protein</fullName>
    </recommendedName>
</protein>
<dbReference type="CDD" id="cd16165">
    <property type="entry name" value="OCRE_ZOP1_plant"/>
    <property type="match status" value="1"/>
</dbReference>
<dbReference type="InterPro" id="IPR035622">
    <property type="entry name" value="ZOP1_OCRE"/>
</dbReference>
<dbReference type="EMBL" id="BNCO01000076">
    <property type="protein sequence ID" value="GIL65547.1"/>
    <property type="molecule type" value="Genomic_DNA"/>
</dbReference>
<dbReference type="Pfam" id="PF06220">
    <property type="entry name" value="zf-U1"/>
    <property type="match status" value="1"/>
</dbReference>
<dbReference type="SUPFAM" id="SSF57667">
    <property type="entry name" value="beta-beta-alpha zinc fingers"/>
    <property type="match status" value="1"/>
</dbReference>
<accession>A0A8J4BNL1</accession>
<dbReference type="PANTHER" id="PTHR13173:SF10">
    <property type="entry name" value="WW DOMAIN-BINDING PROTEIN 4"/>
    <property type="match status" value="1"/>
</dbReference>
<gene>
    <name evidence="6" type="ORF">Vafri_19301</name>
</gene>
<dbReference type="GO" id="GO:0008270">
    <property type="term" value="F:zinc ion binding"/>
    <property type="evidence" value="ECO:0007669"/>
    <property type="project" value="UniProtKB-KW"/>
</dbReference>
<name>A0A8J4BNL1_9CHLO</name>
<evidence type="ECO:0000313" key="6">
    <source>
        <dbReference type="EMBL" id="GIL65547.1"/>
    </source>
</evidence>
<comment type="caution">
    <text evidence="6">The sequence shown here is derived from an EMBL/GenBank/DDBJ whole genome shotgun (WGS) entry which is preliminary data.</text>
</comment>
<dbReference type="InterPro" id="IPR013085">
    <property type="entry name" value="U1-CZ_Znf_C2H2"/>
</dbReference>
<evidence type="ECO:0000256" key="3">
    <source>
        <dbReference type="ARBA" id="ARBA00022833"/>
    </source>
</evidence>
<evidence type="ECO:0000256" key="1">
    <source>
        <dbReference type="ARBA" id="ARBA00022723"/>
    </source>
</evidence>
<dbReference type="InterPro" id="IPR003604">
    <property type="entry name" value="Matrin/U1-like-C_Znf_C2H2"/>
</dbReference>
<keyword evidence="2" id="KW-0863">Zinc-finger</keyword>
<evidence type="ECO:0000259" key="5">
    <source>
        <dbReference type="SMART" id="SM00451"/>
    </source>
</evidence>
<reference evidence="6" key="1">
    <citation type="journal article" date="2021" name="Proc. Natl. Acad. Sci. U.S.A.">
        <title>Three genomes in the algal genus Volvox reveal the fate of a haploid sex-determining region after a transition to homothallism.</title>
        <authorList>
            <person name="Yamamoto K."/>
            <person name="Hamaji T."/>
            <person name="Kawai-Toyooka H."/>
            <person name="Matsuzaki R."/>
            <person name="Takahashi F."/>
            <person name="Nishimura Y."/>
            <person name="Kawachi M."/>
            <person name="Noguchi H."/>
            <person name="Minakuchi Y."/>
            <person name="Umen J.G."/>
            <person name="Toyoda A."/>
            <person name="Nozaki H."/>
        </authorList>
    </citation>
    <scope>NUCLEOTIDE SEQUENCE</scope>
    <source>
        <strain evidence="6">NIES-3780</strain>
    </source>
</reference>
<dbReference type="InterPro" id="IPR040023">
    <property type="entry name" value="WBP4"/>
</dbReference>
<dbReference type="InterPro" id="IPR036236">
    <property type="entry name" value="Znf_C2H2_sf"/>
</dbReference>
<sequence>MTEYWKSNAMHWCDICKCWMNDTKAARLNHERGAQHQAKLATKLRDMAKKSDQETKAKAFNEAAMSKIEAAAKKQYEQDRKAAEAAAGSWTWDTECSYYYNVTHRWYYDPKTQWYYGGEPTPEWSQSPPLPAAAMFGVAPHEGGPVPKGTAGAAVAAGGASTSGRLDSLPVATKTVQRVLAVPKHPLADVGGYRAPTTGRIGGHMGAGVEVEGGAGDGGNVTKRKREEQHAKAGGKGGTKPAAVSAEEAEALARREAARQRVAQRTAAGFGYL</sequence>
<evidence type="ECO:0000256" key="4">
    <source>
        <dbReference type="SAM" id="MobiDB-lite"/>
    </source>
</evidence>
<dbReference type="GO" id="GO:0000398">
    <property type="term" value="P:mRNA splicing, via spliceosome"/>
    <property type="evidence" value="ECO:0007669"/>
    <property type="project" value="InterPro"/>
</dbReference>
<dbReference type="GO" id="GO:0071011">
    <property type="term" value="C:precatalytic spliceosome"/>
    <property type="evidence" value="ECO:0007669"/>
    <property type="project" value="TreeGrafter"/>
</dbReference>
<proteinExistence type="predicted"/>
<feature type="domain" description="U1-type" evidence="5">
    <location>
        <begin position="8"/>
        <end position="43"/>
    </location>
</feature>
<evidence type="ECO:0000256" key="2">
    <source>
        <dbReference type="ARBA" id="ARBA00022771"/>
    </source>
</evidence>
<evidence type="ECO:0000313" key="7">
    <source>
        <dbReference type="Proteomes" id="UP000747399"/>
    </source>
</evidence>
<feature type="region of interest" description="Disordered" evidence="4">
    <location>
        <begin position="207"/>
        <end position="273"/>
    </location>
</feature>
<dbReference type="PANTHER" id="PTHR13173">
    <property type="entry name" value="WW DOMAIN BINDING PROTEIN 4"/>
    <property type="match status" value="1"/>
</dbReference>
<keyword evidence="1" id="KW-0479">Metal-binding</keyword>
<feature type="compositionally biased region" description="Low complexity" evidence="4">
    <location>
        <begin position="260"/>
        <end position="273"/>
    </location>
</feature>
<keyword evidence="3" id="KW-0862">Zinc</keyword>
<dbReference type="AlphaFoldDB" id="A0A8J4BNL1"/>
<feature type="compositionally biased region" description="Gly residues" evidence="4">
    <location>
        <begin position="207"/>
        <end position="219"/>
    </location>
</feature>
<dbReference type="Gene3D" id="3.30.160.60">
    <property type="entry name" value="Classic Zinc Finger"/>
    <property type="match status" value="1"/>
</dbReference>